<dbReference type="GO" id="GO:0019957">
    <property type="term" value="F:C-C chemokine binding"/>
    <property type="evidence" value="ECO:0007669"/>
    <property type="project" value="TreeGrafter"/>
</dbReference>
<reference evidence="10" key="1">
    <citation type="submission" date="2023-08" db="EMBL/GenBank/DDBJ databases">
        <authorList>
            <person name="Alioto T."/>
            <person name="Alioto T."/>
            <person name="Gomez Garrido J."/>
        </authorList>
    </citation>
    <scope>NUCLEOTIDE SEQUENCE</scope>
</reference>
<proteinExistence type="predicted"/>
<feature type="domain" description="G-protein coupled receptors family 1 profile" evidence="9">
    <location>
        <begin position="1"/>
        <end position="175"/>
    </location>
</feature>
<dbReference type="PANTHER" id="PTHR10489">
    <property type="entry name" value="CELL ADHESION MOLECULE"/>
    <property type="match status" value="1"/>
</dbReference>
<dbReference type="InterPro" id="IPR050119">
    <property type="entry name" value="CCR1-9-like"/>
</dbReference>
<keyword evidence="3 8" id="KW-1133">Transmembrane helix</keyword>
<dbReference type="PRINTS" id="PR00237">
    <property type="entry name" value="GPCRRHODOPSN"/>
</dbReference>
<dbReference type="GO" id="GO:0009897">
    <property type="term" value="C:external side of plasma membrane"/>
    <property type="evidence" value="ECO:0007669"/>
    <property type="project" value="TreeGrafter"/>
</dbReference>
<dbReference type="PROSITE" id="PS50262">
    <property type="entry name" value="G_PROTEIN_RECEP_F1_2"/>
    <property type="match status" value="1"/>
</dbReference>
<dbReference type="InterPro" id="IPR000276">
    <property type="entry name" value="GPCR_Rhodpsn"/>
</dbReference>
<keyword evidence="11" id="KW-1185">Reference proteome</keyword>
<dbReference type="GO" id="GO:0019722">
    <property type="term" value="P:calcium-mediated signaling"/>
    <property type="evidence" value="ECO:0007669"/>
    <property type="project" value="TreeGrafter"/>
</dbReference>
<protein>
    <submittedName>
        <fullName evidence="10">Chemokine XC receptor 1-like</fullName>
    </submittedName>
</protein>
<evidence type="ECO:0000256" key="3">
    <source>
        <dbReference type="ARBA" id="ARBA00022989"/>
    </source>
</evidence>
<name>A0AAV1GGY0_XYRNO</name>
<comment type="subcellular location">
    <subcellularLocation>
        <location evidence="1">Membrane</location>
    </subcellularLocation>
</comment>
<keyword evidence="2 8" id="KW-0812">Transmembrane</keyword>
<keyword evidence="5 8" id="KW-0472">Membrane</keyword>
<dbReference type="GO" id="GO:0060326">
    <property type="term" value="P:cell chemotaxis"/>
    <property type="evidence" value="ECO:0007669"/>
    <property type="project" value="TreeGrafter"/>
</dbReference>
<dbReference type="Pfam" id="PF00001">
    <property type="entry name" value="7tm_1"/>
    <property type="match status" value="1"/>
</dbReference>
<feature type="transmembrane region" description="Helical" evidence="8">
    <location>
        <begin position="77"/>
        <end position="104"/>
    </location>
</feature>
<evidence type="ECO:0000313" key="10">
    <source>
        <dbReference type="EMBL" id="CAJ1072777.1"/>
    </source>
</evidence>
<keyword evidence="7" id="KW-0807">Transducer</keyword>
<evidence type="ECO:0000259" key="9">
    <source>
        <dbReference type="PROSITE" id="PS50262"/>
    </source>
</evidence>
<keyword evidence="4" id="KW-0297">G-protein coupled receptor</keyword>
<evidence type="ECO:0000256" key="1">
    <source>
        <dbReference type="ARBA" id="ARBA00004370"/>
    </source>
</evidence>
<dbReference type="Gene3D" id="1.20.1070.10">
    <property type="entry name" value="Rhodopsin 7-helix transmembrane proteins"/>
    <property type="match status" value="1"/>
</dbReference>
<dbReference type="GO" id="GO:0016493">
    <property type="term" value="F:C-C chemokine receptor activity"/>
    <property type="evidence" value="ECO:0007669"/>
    <property type="project" value="TreeGrafter"/>
</dbReference>
<dbReference type="EMBL" id="OY660877">
    <property type="protein sequence ID" value="CAJ1072777.1"/>
    <property type="molecule type" value="Genomic_DNA"/>
</dbReference>
<evidence type="ECO:0000256" key="2">
    <source>
        <dbReference type="ARBA" id="ARBA00022692"/>
    </source>
</evidence>
<keyword evidence="6 10" id="KW-0675">Receptor</keyword>
<accession>A0AAV1GGY0</accession>
<evidence type="ECO:0000313" key="11">
    <source>
        <dbReference type="Proteomes" id="UP001178508"/>
    </source>
</evidence>
<sequence>MTVDRFTAVVMHNFHINPATRRICVMVSCAAAWIISIAASMVDAVKVGVSPSWNGDFMCDYQSEDHSEDHSDFDLGYYLQIALLFFLPFAIIVFCYCAILKTVLQASNRKSRRTVVVIFCIVTAFFLCWGPYHILILISSFYIPKGCNAASHLDMAYEICRILAYSHCCMNPFLYLLSQKLRSHFLQLLHCRKYSKKSGERGQSTSGTQHVAFAAQNSTVMLEASFK</sequence>
<organism evidence="10 11">
    <name type="scientific">Xyrichtys novacula</name>
    <name type="common">Pearly razorfish</name>
    <name type="synonym">Hemipteronotus novacula</name>
    <dbReference type="NCBI Taxonomy" id="13765"/>
    <lineage>
        <taxon>Eukaryota</taxon>
        <taxon>Metazoa</taxon>
        <taxon>Chordata</taxon>
        <taxon>Craniata</taxon>
        <taxon>Vertebrata</taxon>
        <taxon>Euteleostomi</taxon>
        <taxon>Actinopterygii</taxon>
        <taxon>Neopterygii</taxon>
        <taxon>Teleostei</taxon>
        <taxon>Neoteleostei</taxon>
        <taxon>Acanthomorphata</taxon>
        <taxon>Eupercaria</taxon>
        <taxon>Labriformes</taxon>
        <taxon>Labridae</taxon>
        <taxon>Xyrichtys</taxon>
    </lineage>
</organism>
<feature type="transmembrane region" description="Helical" evidence="8">
    <location>
        <begin position="116"/>
        <end position="143"/>
    </location>
</feature>
<feature type="transmembrane region" description="Helical" evidence="8">
    <location>
        <begin position="23"/>
        <end position="42"/>
    </location>
</feature>
<dbReference type="PANTHER" id="PTHR10489:SF730">
    <property type="entry name" value="CHEMOKINE XC RECEPTOR 1"/>
    <property type="match status" value="1"/>
</dbReference>
<dbReference type="AlphaFoldDB" id="A0AAV1GGY0"/>
<dbReference type="GO" id="GO:0006955">
    <property type="term" value="P:immune response"/>
    <property type="evidence" value="ECO:0007669"/>
    <property type="project" value="TreeGrafter"/>
</dbReference>
<gene>
    <name evidence="10" type="ORF">XNOV1_A040012</name>
</gene>
<evidence type="ECO:0000256" key="6">
    <source>
        <dbReference type="ARBA" id="ARBA00023170"/>
    </source>
</evidence>
<dbReference type="GO" id="GO:0007204">
    <property type="term" value="P:positive regulation of cytosolic calcium ion concentration"/>
    <property type="evidence" value="ECO:0007669"/>
    <property type="project" value="TreeGrafter"/>
</dbReference>
<dbReference type="SUPFAM" id="SSF81321">
    <property type="entry name" value="Family A G protein-coupled receptor-like"/>
    <property type="match status" value="1"/>
</dbReference>
<dbReference type="Proteomes" id="UP001178508">
    <property type="component" value="Chromosome 14"/>
</dbReference>
<dbReference type="InterPro" id="IPR017452">
    <property type="entry name" value="GPCR_Rhodpsn_7TM"/>
</dbReference>
<evidence type="ECO:0000256" key="4">
    <source>
        <dbReference type="ARBA" id="ARBA00023040"/>
    </source>
</evidence>
<evidence type="ECO:0000256" key="5">
    <source>
        <dbReference type="ARBA" id="ARBA00023136"/>
    </source>
</evidence>
<evidence type="ECO:0000256" key="8">
    <source>
        <dbReference type="SAM" id="Phobius"/>
    </source>
</evidence>
<evidence type="ECO:0000256" key="7">
    <source>
        <dbReference type="ARBA" id="ARBA00023224"/>
    </source>
</evidence>